<accession>A0ACB9YAR1</accession>
<gene>
    <name evidence="1" type="ORF">MKS88_001774</name>
</gene>
<keyword evidence="2" id="KW-1185">Reference proteome</keyword>
<comment type="caution">
    <text evidence="1">The sequence shown here is derived from an EMBL/GenBank/DDBJ whole genome shotgun (WGS) entry which is preliminary data.</text>
</comment>
<name>A0ACB9YAR1_PLABR</name>
<reference evidence="1" key="1">
    <citation type="submission" date="2022-06" db="EMBL/GenBank/DDBJ databases">
        <title>The First Complete Genome of the Simian Malaria Parasite Plasmodium brasilianum.</title>
        <authorList>
            <person name="Bajic M."/>
            <person name="Ravishankar S."/>
        </authorList>
    </citation>
    <scope>NUCLEOTIDE SEQUENCE</scope>
    <source>
        <strain evidence="1">Bolivian I</strain>
    </source>
</reference>
<sequence length="319" mass="37558">MISFILDKNIIFIFFIWIYYYFCDAHNFGQILGMKTIQNISLYSRTYRLLSKFNNEKIKVSLELCPPLGTSLLGENSQNFKEFITESRIQAFLLSLFILSITMCNSDKSLYYKICMSSILNSRNNRILSKVKNKTINWGFKYKLDLKKNYYLENKKYVGESDCGERSASKKKYSSKFADKALVKKYMSYIYKPHTAIDTFFEKLLYRVFCTIYKYRKCTDHTQKKSLKRSVFIKTALIFALPVIIFLIASVIYILVQFFPETWKNLNPITNTQSLSYRIRENATFIALSLAILSVSMVTYTLVKFLKYVIDVRRKEVKT</sequence>
<organism evidence="1 2">
    <name type="scientific">Plasmodium brasilianum</name>
    <dbReference type="NCBI Taxonomy" id="5824"/>
    <lineage>
        <taxon>Eukaryota</taxon>
        <taxon>Sar</taxon>
        <taxon>Alveolata</taxon>
        <taxon>Apicomplexa</taxon>
        <taxon>Aconoidasida</taxon>
        <taxon>Haemosporida</taxon>
        <taxon>Plasmodiidae</taxon>
        <taxon>Plasmodium</taxon>
        <taxon>Plasmodium (Plasmodium)</taxon>
    </lineage>
</organism>
<proteinExistence type="predicted"/>
<protein>
    <submittedName>
        <fullName evidence="1">Uncharacterized protein</fullName>
    </submittedName>
</protein>
<evidence type="ECO:0000313" key="1">
    <source>
        <dbReference type="EMBL" id="KAI4839230.1"/>
    </source>
</evidence>
<dbReference type="EMBL" id="CM043775">
    <property type="protein sequence ID" value="KAI4839230.1"/>
    <property type="molecule type" value="Genomic_DNA"/>
</dbReference>
<dbReference type="Proteomes" id="UP001056978">
    <property type="component" value="Chromosome 7"/>
</dbReference>
<evidence type="ECO:0000313" key="2">
    <source>
        <dbReference type="Proteomes" id="UP001056978"/>
    </source>
</evidence>